<dbReference type="CDD" id="cd02859">
    <property type="entry name" value="E_set_AMPKbeta_like_N"/>
    <property type="match status" value="1"/>
</dbReference>
<feature type="compositionally biased region" description="Acidic residues" evidence="1">
    <location>
        <begin position="673"/>
        <end position="686"/>
    </location>
</feature>
<feature type="compositionally biased region" description="Polar residues" evidence="1">
    <location>
        <begin position="792"/>
        <end position="802"/>
    </location>
</feature>
<sequence>MSFLKHRPHRKHIRALLSGHRQRPPSASATTDDIPPPTDAYDHIRALTRTPTDPTSSKRPGSSSTLRSVLSASTAPPNVTMTGHARITFSQPGVQSPVYVVTSLSNPPWETLELSVADEKTDSGQLLFARQFDHVSEGSYQYKIRIGEGYWVVDESKDTATDGSGNRNNVINVKAEVDPPSLRSSIDASTAGRQDSVQHHDATPSSLSTRDNATPDVSRAPTPFVVVDKVADKDQPEYGHVEPAPLREDASKRTADAEPDFVNILPETSPEKQQKADSQPVPVVIVEKTDDNLSHGDDFGKDATSAQKVAHELRAADAPPDKIVVSPEAHSADPPTEEADVIPKEQTARLSYQESNKHESKSVEEQKAPPNETLEPEIREAASTSSDSNNSQIEDQTETPENIGVHPISALEETEEDSARSSTDPGSSQVGLNTPSEDSEIGREDEAANESLDELDNSPLLSHEPGISEDGSVGELDNRPLLSHETGFSGYEGSEEVSDDNIIQRNSEAVHYDEDVGYNDKFDSERAPTFAYETTADEDDGSEAPLLPHERDSHDKSVEGSASGLEDGEQIFPYEAAPATHFFAKRTNTGGLPHRLPSSDEEDDNLDSSLERFPTSREEILERVATIGSHLPIDETREWESPHSPEFSVLSQACSSVELAPTLSNTSLKPVAEEEDLDGSDAENDSADGVLVADAESKEPAQKLENGNKDVQSRSEPTETSDKQDNTHTQHNSEQESVQKDDGTKNSPLDIGKLYSTIATPAKALNPLTPPLTPERKTRDATGDAVKISPTVEGSQETGEGQSKSREDEPPTARGSHSPEPKGDWLQAFLRFLTACLGGRRQASGTILVVSFAVVAYYYVYGSKG</sequence>
<feature type="compositionally biased region" description="Acidic residues" evidence="1">
    <location>
        <begin position="447"/>
        <end position="456"/>
    </location>
</feature>
<feature type="region of interest" description="Disordered" evidence="1">
    <location>
        <begin position="585"/>
        <end position="614"/>
    </location>
</feature>
<evidence type="ECO:0000256" key="2">
    <source>
        <dbReference type="SAM" id="Phobius"/>
    </source>
</evidence>
<keyword evidence="2" id="KW-1133">Transmembrane helix</keyword>
<gene>
    <name evidence="3" type="ORF">K505DRAFT_365945</name>
</gene>
<name>A0A6A6WYR3_9PLEO</name>
<organism evidence="3 4">
    <name type="scientific">Melanomma pulvis-pyrius CBS 109.77</name>
    <dbReference type="NCBI Taxonomy" id="1314802"/>
    <lineage>
        <taxon>Eukaryota</taxon>
        <taxon>Fungi</taxon>
        <taxon>Dikarya</taxon>
        <taxon>Ascomycota</taxon>
        <taxon>Pezizomycotina</taxon>
        <taxon>Dothideomycetes</taxon>
        <taxon>Pleosporomycetidae</taxon>
        <taxon>Pleosporales</taxon>
        <taxon>Melanommataceae</taxon>
        <taxon>Melanomma</taxon>
    </lineage>
</organism>
<feature type="compositionally biased region" description="Polar residues" evidence="1">
    <location>
        <begin position="382"/>
        <end position="394"/>
    </location>
</feature>
<proteinExistence type="predicted"/>
<feature type="compositionally biased region" description="Basic and acidic residues" evidence="1">
    <location>
        <begin position="508"/>
        <end position="526"/>
    </location>
</feature>
<dbReference type="OrthoDB" id="5350410at2759"/>
<accession>A0A6A6WYR3</accession>
<protein>
    <recommendedName>
        <fullName evidence="5">AMP-activated protein kinase glycogen-binding domain-containing protein</fullName>
    </recommendedName>
</protein>
<feature type="compositionally biased region" description="Basic and acidic residues" evidence="1">
    <location>
        <begin position="803"/>
        <end position="822"/>
    </location>
</feature>
<reference evidence="3" key="1">
    <citation type="journal article" date="2020" name="Stud. Mycol.">
        <title>101 Dothideomycetes genomes: a test case for predicting lifestyles and emergence of pathogens.</title>
        <authorList>
            <person name="Haridas S."/>
            <person name="Albert R."/>
            <person name="Binder M."/>
            <person name="Bloem J."/>
            <person name="Labutti K."/>
            <person name="Salamov A."/>
            <person name="Andreopoulos B."/>
            <person name="Baker S."/>
            <person name="Barry K."/>
            <person name="Bills G."/>
            <person name="Bluhm B."/>
            <person name="Cannon C."/>
            <person name="Castanera R."/>
            <person name="Culley D."/>
            <person name="Daum C."/>
            <person name="Ezra D."/>
            <person name="Gonzalez J."/>
            <person name="Henrissat B."/>
            <person name="Kuo A."/>
            <person name="Liang C."/>
            <person name="Lipzen A."/>
            <person name="Lutzoni F."/>
            <person name="Magnuson J."/>
            <person name="Mondo S."/>
            <person name="Nolan M."/>
            <person name="Ohm R."/>
            <person name="Pangilinan J."/>
            <person name="Park H.-J."/>
            <person name="Ramirez L."/>
            <person name="Alfaro M."/>
            <person name="Sun H."/>
            <person name="Tritt A."/>
            <person name="Yoshinaga Y."/>
            <person name="Zwiers L.-H."/>
            <person name="Turgeon B."/>
            <person name="Goodwin S."/>
            <person name="Spatafora J."/>
            <person name="Crous P."/>
            <person name="Grigoriev I."/>
        </authorList>
    </citation>
    <scope>NUCLEOTIDE SEQUENCE</scope>
    <source>
        <strain evidence="3">CBS 109.77</strain>
    </source>
</reference>
<evidence type="ECO:0008006" key="5">
    <source>
        <dbReference type="Google" id="ProtNLM"/>
    </source>
</evidence>
<dbReference type="AlphaFoldDB" id="A0A6A6WYR3"/>
<feature type="compositionally biased region" description="Basic and acidic residues" evidence="1">
    <location>
        <begin position="290"/>
        <end position="301"/>
    </location>
</feature>
<feature type="compositionally biased region" description="Polar residues" evidence="1">
    <location>
        <begin position="161"/>
        <end position="171"/>
    </location>
</feature>
<feature type="region of interest" description="Disordered" evidence="1">
    <location>
        <begin position="290"/>
        <end position="573"/>
    </location>
</feature>
<feature type="compositionally biased region" description="Basic and acidic residues" evidence="1">
    <location>
        <begin position="695"/>
        <end position="744"/>
    </location>
</feature>
<feature type="compositionally biased region" description="Basic and acidic residues" evidence="1">
    <location>
        <begin position="355"/>
        <end position="367"/>
    </location>
</feature>
<keyword evidence="4" id="KW-1185">Reference proteome</keyword>
<feature type="region of interest" description="Disordered" evidence="1">
    <location>
        <begin position="17"/>
        <end position="78"/>
    </location>
</feature>
<feature type="compositionally biased region" description="Low complexity" evidence="1">
    <location>
        <begin position="62"/>
        <end position="75"/>
    </location>
</feature>
<feature type="compositionally biased region" description="Basic and acidic residues" evidence="1">
    <location>
        <begin position="229"/>
        <end position="254"/>
    </location>
</feature>
<dbReference type="Proteomes" id="UP000799757">
    <property type="component" value="Unassembled WGS sequence"/>
</dbReference>
<evidence type="ECO:0000313" key="4">
    <source>
        <dbReference type="Proteomes" id="UP000799757"/>
    </source>
</evidence>
<dbReference type="InterPro" id="IPR014756">
    <property type="entry name" value="Ig_E-set"/>
</dbReference>
<dbReference type="InterPro" id="IPR013783">
    <property type="entry name" value="Ig-like_fold"/>
</dbReference>
<feature type="region of interest" description="Disordered" evidence="1">
    <location>
        <begin position="661"/>
        <end position="822"/>
    </location>
</feature>
<feature type="compositionally biased region" description="Basic and acidic residues" evidence="1">
    <location>
        <begin position="548"/>
        <end position="558"/>
    </location>
</feature>
<feature type="compositionally biased region" description="Polar residues" evidence="1">
    <location>
        <begin position="203"/>
        <end position="212"/>
    </location>
</feature>
<dbReference type="SUPFAM" id="SSF81296">
    <property type="entry name" value="E set domains"/>
    <property type="match status" value="1"/>
</dbReference>
<feature type="compositionally biased region" description="Polar residues" evidence="1">
    <location>
        <begin position="49"/>
        <end position="61"/>
    </location>
</feature>
<keyword evidence="2" id="KW-0472">Membrane</keyword>
<evidence type="ECO:0000313" key="3">
    <source>
        <dbReference type="EMBL" id="KAF2789054.1"/>
    </source>
</evidence>
<feature type="compositionally biased region" description="Polar residues" evidence="1">
    <location>
        <begin position="420"/>
        <end position="436"/>
    </location>
</feature>
<feature type="region of interest" description="Disordered" evidence="1">
    <location>
        <begin position="158"/>
        <end position="254"/>
    </location>
</feature>
<evidence type="ECO:0000256" key="1">
    <source>
        <dbReference type="SAM" id="MobiDB-lite"/>
    </source>
</evidence>
<keyword evidence="2" id="KW-0812">Transmembrane</keyword>
<dbReference type="Gene3D" id="2.60.40.10">
    <property type="entry name" value="Immunoglobulins"/>
    <property type="match status" value="1"/>
</dbReference>
<dbReference type="EMBL" id="MU002166">
    <property type="protein sequence ID" value="KAF2789054.1"/>
    <property type="molecule type" value="Genomic_DNA"/>
</dbReference>
<feature type="compositionally biased region" description="Polar residues" evidence="1">
    <location>
        <begin position="182"/>
        <end position="195"/>
    </location>
</feature>
<feature type="transmembrane region" description="Helical" evidence="2">
    <location>
        <begin position="843"/>
        <end position="861"/>
    </location>
</feature>